<evidence type="ECO:0000259" key="2">
    <source>
        <dbReference type="SMART" id="SM01002"/>
    </source>
</evidence>
<dbReference type="CDD" id="cd12181">
    <property type="entry name" value="ceo_syn"/>
    <property type="match status" value="1"/>
</dbReference>
<dbReference type="InterPro" id="IPR007698">
    <property type="entry name" value="AlaDH/PNT_NAD(H)-bd"/>
</dbReference>
<dbReference type="AlphaFoldDB" id="A0AAU0UVN6"/>
<dbReference type="RefSeq" id="WP_366922769.1">
    <property type="nucleotide sequence ID" value="NZ_CP121694.1"/>
</dbReference>
<dbReference type="InterPro" id="IPR046951">
    <property type="entry name" value="CEOS"/>
</dbReference>
<dbReference type="InterPro" id="IPR036291">
    <property type="entry name" value="NAD(P)-bd_dom_sf"/>
</dbReference>
<dbReference type="Proteomes" id="UP001329915">
    <property type="component" value="Chromosome"/>
</dbReference>
<dbReference type="GO" id="GO:0000286">
    <property type="term" value="F:alanine dehydrogenase activity"/>
    <property type="evidence" value="ECO:0007669"/>
    <property type="project" value="TreeGrafter"/>
</dbReference>
<feature type="domain" description="Alanine dehydrogenase/pyridine nucleotide transhydrogenase N-terminal" evidence="3">
    <location>
        <begin position="5"/>
        <end position="133"/>
    </location>
</feature>
<dbReference type="GO" id="GO:0006524">
    <property type="term" value="P:alanine catabolic process"/>
    <property type="evidence" value="ECO:0007669"/>
    <property type="project" value="TreeGrafter"/>
</dbReference>
<dbReference type="Gene3D" id="3.40.50.720">
    <property type="entry name" value="NAD(P)-binding Rossmann-like Domain"/>
    <property type="match status" value="4"/>
</dbReference>
<dbReference type="KEGG" id="dbc:MFMK1_003242"/>
<reference evidence="4 5" key="1">
    <citation type="submission" date="2023-04" db="EMBL/GenBank/DDBJ databases">
        <authorList>
            <person name="Hsu D."/>
        </authorList>
    </citation>
    <scope>NUCLEOTIDE SEQUENCE [LARGE SCALE GENOMIC DNA]</scope>
    <source>
        <strain evidence="4 5">MK1</strain>
    </source>
</reference>
<proteinExistence type="predicted"/>
<name>A0AAU0UVN6_9FIRM</name>
<evidence type="ECO:0000259" key="3">
    <source>
        <dbReference type="SMART" id="SM01003"/>
    </source>
</evidence>
<dbReference type="PANTHER" id="PTHR42795">
    <property type="entry name" value="ALANINE DEHYDROGENASE"/>
    <property type="match status" value="1"/>
</dbReference>
<dbReference type="SMART" id="SM01003">
    <property type="entry name" value="AlaDh_PNT_N"/>
    <property type="match status" value="1"/>
</dbReference>
<evidence type="ECO:0000313" key="4">
    <source>
        <dbReference type="EMBL" id="WRO23383.1"/>
    </source>
</evidence>
<accession>A0AAU0UVN6</accession>
<dbReference type="SUPFAM" id="SSF52283">
    <property type="entry name" value="Formate/glycerate dehydrogenase catalytic domain-like"/>
    <property type="match status" value="1"/>
</dbReference>
<dbReference type="GO" id="GO:0047126">
    <property type="term" value="F:N5-(carboxyethyl)ornithine synthase activity"/>
    <property type="evidence" value="ECO:0007669"/>
    <property type="project" value="InterPro"/>
</dbReference>
<dbReference type="Pfam" id="PF01262">
    <property type="entry name" value="AlaDh_PNT_C"/>
    <property type="match status" value="1"/>
</dbReference>
<keyword evidence="5" id="KW-1185">Reference proteome</keyword>
<evidence type="ECO:0000313" key="5">
    <source>
        <dbReference type="Proteomes" id="UP001329915"/>
    </source>
</evidence>
<protein>
    <submittedName>
        <fullName evidence="4">N(5)-(Carboxyethyl)ornithine synthase</fullName>
    </submittedName>
</protein>
<evidence type="ECO:0000256" key="1">
    <source>
        <dbReference type="ARBA" id="ARBA00023002"/>
    </source>
</evidence>
<dbReference type="PANTHER" id="PTHR42795:SF1">
    <property type="entry name" value="ALANINE DEHYDROGENASE"/>
    <property type="match status" value="1"/>
</dbReference>
<dbReference type="SUPFAM" id="SSF51735">
    <property type="entry name" value="NAD(P)-binding Rossmann-fold domains"/>
    <property type="match status" value="1"/>
</dbReference>
<dbReference type="Pfam" id="PF05222">
    <property type="entry name" value="AlaDh_PNT_N"/>
    <property type="match status" value="1"/>
</dbReference>
<organism evidence="4 5">
    <name type="scientific">Metallumcola ferriviriculae</name>
    <dbReference type="NCBI Taxonomy" id="3039180"/>
    <lineage>
        <taxon>Bacteria</taxon>
        <taxon>Bacillati</taxon>
        <taxon>Bacillota</taxon>
        <taxon>Clostridia</taxon>
        <taxon>Neomoorellales</taxon>
        <taxon>Desulfitibacteraceae</taxon>
        <taxon>Metallumcola</taxon>
    </lineage>
</organism>
<sequence length="321" mass="36518">MKSVGFLLSTKENEKRRALLPEQISRIKNKNYLYFERGYGEEIGYADDEYIKQGANILPKEEIITKDIICDPKIGDADYLSELKDHQVIFGYIHAVQNRDITDIIVEKSITAIAWEEMYDSGRHVFWRNNELAGEAAIMHAFTIYGSMPYECKVAIIGRGNIAHGASRILSSLGAEIVVYDRKMESLLRKEIADYDVIVNCVLWDTSRQDHIIYHKDLKRMKKNAMIIDVSCDKAGCIESSVPTTMEDPAYYSEGILHYVGDHTPTIVYRTASKAFGNEVVRYIDDMIEGNMESNNTIKDAIIIKNGVILDEKINARWGQA</sequence>
<gene>
    <name evidence="4" type="ORF">MFMK1_003242</name>
</gene>
<dbReference type="InterPro" id="IPR007886">
    <property type="entry name" value="AlaDH/PNT_N"/>
</dbReference>
<dbReference type="SMART" id="SM01002">
    <property type="entry name" value="AlaDh_PNT_C"/>
    <property type="match status" value="1"/>
</dbReference>
<dbReference type="EMBL" id="CP121694">
    <property type="protein sequence ID" value="WRO23383.1"/>
    <property type="molecule type" value="Genomic_DNA"/>
</dbReference>
<feature type="domain" description="Alanine dehydrogenase/pyridine nucleotide transhydrogenase NAD(H)-binding" evidence="2">
    <location>
        <begin position="134"/>
        <end position="260"/>
    </location>
</feature>
<keyword evidence="1" id="KW-0560">Oxidoreductase</keyword>
<dbReference type="GO" id="GO:0005886">
    <property type="term" value="C:plasma membrane"/>
    <property type="evidence" value="ECO:0007669"/>
    <property type="project" value="TreeGrafter"/>
</dbReference>